<reference evidence="2" key="1">
    <citation type="submission" date="2019-12" db="EMBL/GenBank/DDBJ databases">
        <authorList>
            <person name="Case Z.W."/>
            <person name="Garlena R.A."/>
            <person name="Russell D.A."/>
            <person name="Pope W.H."/>
            <person name="Jacobs-Sera D."/>
            <person name="Hatfull G.F."/>
        </authorList>
    </citation>
    <scope>NUCLEOTIDE SEQUENCE [LARGE SCALE GENOMIC DNA]</scope>
</reference>
<evidence type="ECO:0000313" key="1">
    <source>
        <dbReference type="EMBL" id="QHB36618.1"/>
    </source>
</evidence>
<dbReference type="EMBL" id="MN813676">
    <property type="protein sequence ID" value="QHB36618.1"/>
    <property type="molecule type" value="Genomic_DNA"/>
</dbReference>
<proteinExistence type="predicted"/>
<organism evidence="1 2">
    <name type="scientific">Arthrobacter phage Adolin</name>
    <dbReference type="NCBI Taxonomy" id="2686213"/>
    <lineage>
        <taxon>Viruses</taxon>
        <taxon>Duplodnaviria</taxon>
        <taxon>Heunggongvirae</taxon>
        <taxon>Uroviricota</taxon>
        <taxon>Caudoviricetes</taxon>
        <taxon>Casidaviridae</taxon>
        <taxon>Manhattanvirus</taxon>
        <taxon>Manhattanvirus drmanhattan</taxon>
    </lineage>
</organism>
<name>A0A6B9LBH8_9CAUD</name>
<sequence length="57" mass="6170">MQNDADPQTGSIFLSPRPADVEETFVLLPLVGEPGNYLAVFSDGSYTRWIPAGSRAD</sequence>
<accession>A0A6B9LBH8</accession>
<gene>
    <name evidence="1" type="primary">36</name>
    <name evidence="1" type="ORF">SEA_ADOLIN_36</name>
</gene>
<dbReference type="Proteomes" id="UP000465120">
    <property type="component" value="Segment"/>
</dbReference>
<evidence type="ECO:0000313" key="2">
    <source>
        <dbReference type="Proteomes" id="UP000465120"/>
    </source>
</evidence>
<protein>
    <submittedName>
        <fullName evidence="1">Uncharacterized protein</fullName>
    </submittedName>
</protein>